<protein>
    <recommendedName>
        <fullName evidence="7">Protein-methionine-sulfoxide reductase heme-binding subunit MsrQ</fullName>
    </recommendedName>
    <alternativeName>
        <fullName evidence="7">Flavocytochrome MsrQ</fullName>
    </alternativeName>
</protein>
<dbReference type="Pfam" id="PF01794">
    <property type="entry name" value="Ferric_reduct"/>
    <property type="match status" value="1"/>
</dbReference>
<dbReference type="AlphaFoldDB" id="A0A318GV22"/>
<evidence type="ECO:0000256" key="3">
    <source>
        <dbReference type="ARBA" id="ARBA00022692"/>
    </source>
</evidence>
<keyword evidence="6 7" id="KW-0472">Membrane</keyword>
<evidence type="ECO:0000256" key="7">
    <source>
        <dbReference type="HAMAP-Rule" id="MF_01207"/>
    </source>
</evidence>
<dbReference type="GO" id="GO:0010181">
    <property type="term" value="F:FMN binding"/>
    <property type="evidence" value="ECO:0007669"/>
    <property type="project" value="UniProtKB-UniRule"/>
</dbReference>
<evidence type="ECO:0000256" key="2">
    <source>
        <dbReference type="ARBA" id="ARBA00022448"/>
    </source>
</evidence>
<name>A0A318GV22_9BURK</name>
<dbReference type="GO" id="GO:0020037">
    <property type="term" value="F:heme binding"/>
    <property type="evidence" value="ECO:0007669"/>
    <property type="project" value="UniProtKB-UniRule"/>
</dbReference>
<keyword evidence="7" id="KW-0479">Metal-binding</keyword>
<dbReference type="PANTHER" id="PTHR36964">
    <property type="entry name" value="PROTEIN-METHIONINE-SULFOXIDE REDUCTASE HEME-BINDING SUBUNIT MSRQ"/>
    <property type="match status" value="1"/>
</dbReference>
<comment type="function">
    <text evidence="7">Part of the MsrPQ system that repairs oxidized periplasmic proteins containing methionine sulfoxide residues (Met-O), using respiratory chain electrons. Thus protects these proteins from oxidative-stress damage caused by reactive species of oxygen and chlorine generated by the host defense mechanisms. MsrPQ is essential for the maintenance of envelope integrity under bleach stress, rescuing a wide series of structurally unrelated periplasmic proteins from methionine oxidation. MsrQ provides electrons for reduction to the reductase catalytic subunit MsrP, using the quinone pool of the respiratory chain.</text>
</comment>
<keyword evidence="7" id="KW-0285">Flavoprotein</keyword>
<keyword evidence="3 7" id="KW-0812">Transmembrane</keyword>
<organism evidence="9 10">
    <name type="scientific">Sphaerotilus hippei</name>
    <dbReference type="NCBI Taxonomy" id="744406"/>
    <lineage>
        <taxon>Bacteria</taxon>
        <taxon>Pseudomonadati</taxon>
        <taxon>Pseudomonadota</taxon>
        <taxon>Betaproteobacteria</taxon>
        <taxon>Burkholderiales</taxon>
        <taxon>Sphaerotilaceae</taxon>
        <taxon>Sphaerotilus</taxon>
    </lineage>
</organism>
<dbReference type="HAMAP" id="MF_01207">
    <property type="entry name" value="MsrQ"/>
    <property type="match status" value="1"/>
</dbReference>
<comment type="subcellular location">
    <subcellularLocation>
        <location evidence="7">Cell membrane</location>
        <topology evidence="7">Multi-pass membrane protein</topology>
    </subcellularLocation>
    <subcellularLocation>
        <location evidence="1">Membrane</location>
        <topology evidence="1">Multi-pass membrane protein</topology>
    </subcellularLocation>
</comment>
<feature type="domain" description="Ferric oxidoreductase" evidence="8">
    <location>
        <begin position="53"/>
        <end position="163"/>
    </location>
</feature>
<keyword evidence="5 7" id="KW-0408">Iron</keyword>
<dbReference type="GO" id="GO:0016679">
    <property type="term" value="F:oxidoreductase activity, acting on diphenols and related substances as donors"/>
    <property type="evidence" value="ECO:0007669"/>
    <property type="project" value="TreeGrafter"/>
</dbReference>
<dbReference type="RefSeq" id="WP_245909632.1">
    <property type="nucleotide sequence ID" value="NZ_QJJS01000023.1"/>
</dbReference>
<dbReference type="GO" id="GO:0005886">
    <property type="term" value="C:plasma membrane"/>
    <property type="evidence" value="ECO:0007669"/>
    <property type="project" value="UniProtKB-SubCell"/>
</dbReference>
<evidence type="ECO:0000256" key="1">
    <source>
        <dbReference type="ARBA" id="ARBA00004141"/>
    </source>
</evidence>
<accession>A0A318GV22</accession>
<dbReference type="Proteomes" id="UP000247811">
    <property type="component" value="Unassembled WGS sequence"/>
</dbReference>
<comment type="caution">
    <text evidence="7">Lacks conserved residue(s) required for the propagation of feature annotation.</text>
</comment>
<comment type="caution">
    <text evidence="9">The sequence shown here is derived from an EMBL/GenBank/DDBJ whole genome shotgun (WGS) entry which is preliminary data.</text>
</comment>
<comment type="cofactor">
    <cofactor evidence="7">
        <name>FMN</name>
        <dbReference type="ChEBI" id="CHEBI:58210"/>
    </cofactor>
    <text evidence="7">Binds 1 FMN per subunit.</text>
</comment>
<gene>
    <name evidence="7" type="primary">msrQ</name>
    <name evidence="9" type="ORF">C7444_12330</name>
</gene>
<evidence type="ECO:0000313" key="9">
    <source>
        <dbReference type="EMBL" id="PXW92779.1"/>
    </source>
</evidence>
<comment type="cofactor">
    <cofactor evidence="7">
        <name>heme b</name>
        <dbReference type="ChEBI" id="CHEBI:60344"/>
    </cofactor>
    <text evidence="7">Binds 1 heme b (iron(II)-protoporphyrin IX) group per subunit.</text>
</comment>
<keyword evidence="4 7" id="KW-1133">Transmembrane helix</keyword>
<dbReference type="GO" id="GO:0046872">
    <property type="term" value="F:metal ion binding"/>
    <property type="evidence" value="ECO:0007669"/>
    <property type="project" value="UniProtKB-KW"/>
</dbReference>
<keyword evidence="7" id="KW-1003">Cell membrane</keyword>
<feature type="transmembrane region" description="Helical" evidence="7">
    <location>
        <begin position="184"/>
        <end position="201"/>
    </location>
</feature>
<dbReference type="PANTHER" id="PTHR36964:SF1">
    <property type="entry name" value="PROTEIN-METHIONINE-SULFOXIDE REDUCTASE HEME-BINDING SUBUNIT MSRQ"/>
    <property type="match status" value="1"/>
</dbReference>
<feature type="transmembrane region" description="Helical" evidence="7">
    <location>
        <begin position="55"/>
        <end position="74"/>
    </location>
</feature>
<keyword evidence="2 7" id="KW-0813">Transport</keyword>
<dbReference type="GO" id="GO:0030091">
    <property type="term" value="P:protein repair"/>
    <property type="evidence" value="ECO:0007669"/>
    <property type="project" value="UniProtKB-UniRule"/>
</dbReference>
<reference evidence="9 10" key="1">
    <citation type="submission" date="2018-05" db="EMBL/GenBank/DDBJ databases">
        <title>Genomic Encyclopedia of Type Strains, Phase IV (KMG-IV): sequencing the most valuable type-strain genomes for metagenomic binning, comparative biology and taxonomic classification.</title>
        <authorList>
            <person name="Goeker M."/>
        </authorList>
    </citation>
    <scope>NUCLEOTIDE SEQUENCE [LARGE SCALE GENOMIC DNA]</scope>
    <source>
        <strain evidence="9 10">DSM 566</strain>
    </source>
</reference>
<dbReference type="InterPro" id="IPR022837">
    <property type="entry name" value="MsrQ-like"/>
</dbReference>
<evidence type="ECO:0000256" key="5">
    <source>
        <dbReference type="ARBA" id="ARBA00023004"/>
    </source>
</evidence>
<dbReference type="GO" id="GO:0009055">
    <property type="term" value="F:electron transfer activity"/>
    <property type="evidence" value="ECO:0007669"/>
    <property type="project" value="UniProtKB-UniRule"/>
</dbReference>
<comment type="similarity">
    <text evidence="7">Belongs to the MsrQ family.</text>
</comment>
<evidence type="ECO:0000256" key="6">
    <source>
        <dbReference type="ARBA" id="ARBA00023136"/>
    </source>
</evidence>
<keyword evidence="7" id="KW-0349">Heme</keyword>
<feature type="transmembrane region" description="Helical" evidence="7">
    <location>
        <begin position="155"/>
        <end position="172"/>
    </location>
</feature>
<proteinExistence type="inferred from homology"/>
<feature type="transmembrane region" description="Helical" evidence="7">
    <location>
        <begin position="124"/>
        <end position="143"/>
    </location>
</feature>
<keyword evidence="7" id="KW-0288">FMN</keyword>
<evidence type="ECO:0000313" key="10">
    <source>
        <dbReference type="Proteomes" id="UP000247811"/>
    </source>
</evidence>
<keyword evidence="10" id="KW-1185">Reference proteome</keyword>
<dbReference type="EMBL" id="QJJS01000023">
    <property type="protein sequence ID" value="PXW92779.1"/>
    <property type="molecule type" value="Genomic_DNA"/>
</dbReference>
<feature type="transmembrane region" description="Helical" evidence="7">
    <location>
        <begin position="86"/>
        <end position="104"/>
    </location>
</feature>
<keyword evidence="7" id="KW-0249">Electron transport</keyword>
<evidence type="ECO:0000256" key="4">
    <source>
        <dbReference type="ARBA" id="ARBA00022989"/>
    </source>
</evidence>
<sequence length="216" mass="24573">MTLRMVALDRALRPAWVRRLAWLLCLLPLLLWIVRGVQGELGVNPAETLVRGTGIWTLRMLCVVLAVTPLRQWAGLASIASWRRMLGLFAFFYAVLHLLAYAWLDQGLELPAIARDIAKRPFVLVGFAAAVLMLPLALTSFNRAIRALGARRWKLLHRLVYLIGPLGLLHFFWIRSAKHREGEVLVYAAIMLVLLAARPLYQWHQRRAPARRVMSA</sequence>
<evidence type="ECO:0000259" key="8">
    <source>
        <dbReference type="Pfam" id="PF01794"/>
    </source>
</evidence>
<dbReference type="InterPro" id="IPR013130">
    <property type="entry name" value="Fe3_Rdtase_TM_dom"/>
</dbReference>
<comment type="subunit">
    <text evidence="7">Heterodimer of a catalytic subunit (MsrP) and a heme-binding subunit (MsrQ).</text>
</comment>